<dbReference type="InterPro" id="IPR007039">
    <property type="entry name" value="TrbC/VirB2"/>
</dbReference>
<dbReference type="Proteomes" id="UP000699975">
    <property type="component" value="Unassembled WGS sequence"/>
</dbReference>
<feature type="region of interest" description="Disordered" evidence="1">
    <location>
        <begin position="89"/>
        <end position="123"/>
    </location>
</feature>
<evidence type="ECO:0000313" key="4">
    <source>
        <dbReference type="Proteomes" id="UP000699975"/>
    </source>
</evidence>
<accession>A0ABS6SJJ1</accession>
<name>A0ABS6SJJ1_9SPHN</name>
<evidence type="ECO:0000313" key="3">
    <source>
        <dbReference type="EMBL" id="MBV7265156.1"/>
    </source>
</evidence>
<keyword evidence="2" id="KW-1133">Transmembrane helix</keyword>
<reference evidence="3 4" key="1">
    <citation type="submission" date="2021-04" db="EMBL/GenBank/DDBJ databases">
        <authorList>
            <person name="Pira H."/>
            <person name="Risdian C."/>
            <person name="Wink J."/>
        </authorList>
    </citation>
    <scope>NUCLEOTIDE SEQUENCE [LARGE SCALE GENOMIC DNA]</scope>
    <source>
        <strain evidence="3 4">WH131</strain>
    </source>
</reference>
<dbReference type="EMBL" id="JAGSPB010000001">
    <property type="protein sequence ID" value="MBV7265156.1"/>
    <property type="molecule type" value="Genomic_DNA"/>
</dbReference>
<dbReference type="RefSeq" id="WP_218315649.1">
    <property type="nucleotide sequence ID" value="NZ_JAGSPB010000001.1"/>
</dbReference>
<feature type="transmembrane region" description="Helical" evidence="2">
    <location>
        <begin position="62"/>
        <end position="82"/>
    </location>
</feature>
<keyword evidence="2" id="KW-0472">Membrane</keyword>
<keyword evidence="2" id="KW-0812">Transmembrane</keyword>
<organism evidence="3 4">
    <name type="scientific">Erythrobacter ani</name>
    <dbReference type="NCBI Taxonomy" id="2827235"/>
    <lineage>
        <taxon>Bacteria</taxon>
        <taxon>Pseudomonadati</taxon>
        <taxon>Pseudomonadota</taxon>
        <taxon>Alphaproteobacteria</taxon>
        <taxon>Sphingomonadales</taxon>
        <taxon>Erythrobacteraceae</taxon>
        <taxon>Erythrobacter/Porphyrobacter group</taxon>
        <taxon>Erythrobacter</taxon>
    </lineage>
</organism>
<comment type="caution">
    <text evidence="3">The sequence shown here is derived from an EMBL/GenBank/DDBJ whole genome shotgun (WGS) entry which is preliminary data.</text>
</comment>
<feature type="transmembrane region" description="Helical" evidence="2">
    <location>
        <begin position="23"/>
        <end position="50"/>
    </location>
</feature>
<proteinExistence type="predicted"/>
<keyword evidence="4" id="KW-1185">Reference proteome</keyword>
<evidence type="ECO:0000256" key="2">
    <source>
        <dbReference type="SAM" id="Phobius"/>
    </source>
</evidence>
<gene>
    <name evidence="3" type="ORF">KCG45_03125</name>
</gene>
<protein>
    <submittedName>
        <fullName evidence="3">TrbC/VirB2 family protein</fullName>
    </submittedName>
</protein>
<dbReference type="Pfam" id="PF04956">
    <property type="entry name" value="TrbC"/>
    <property type="match status" value="1"/>
</dbReference>
<sequence length="123" mass="12760">MAIMVQPSLIDPYQGSSLGKSVAWMHATLFGDIAIGLCVLAVAFLGLMLLTGRVPIRHGMRVVIGCFVLLGAPTIAAGLMGAKPAAEAARQPSPIADTTSASPRGNLKPAQYDPYAGASLRRD</sequence>
<evidence type="ECO:0000256" key="1">
    <source>
        <dbReference type="SAM" id="MobiDB-lite"/>
    </source>
</evidence>